<feature type="active site" description="Proton acceptor" evidence="9">
    <location>
        <position position="12"/>
    </location>
</feature>
<name>D3SLH5_THEAH</name>
<dbReference type="Pfam" id="PF00977">
    <property type="entry name" value="His_biosynth"/>
    <property type="match status" value="1"/>
</dbReference>
<organism evidence="12 13">
    <name type="scientific">Thermocrinis albus (strain DSM 14484 / JCM 11386 / HI 11/12)</name>
    <dbReference type="NCBI Taxonomy" id="638303"/>
    <lineage>
        <taxon>Bacteria</taxon>
        <taxon>Pseudomonadati</taxon>
        <taxon>Aquificota</taxon>
        <taxon>Aquificia</taxon>
        <taxon>Aquificales</taxon>
        <taxon>Aquificaceae</taxon>
        <taxon>Thermocrinis</taxon>
    </lineage>
</organism>
<keyword evidence="7 9" id="KW-0368">Histidine biosynthesis</keyword>
<dbReference type="InterPro" id="IPR006063">
    <property type="entry name" value="HisA_bact_arch"/>
</dbReference>
<dbReference type="KEGG" id="tal:Thal_0973"/>
<dbReference type="SUPFAM" id="SSF51366">
    <property type="entry name" value="Ribulose-phoshate binding barrel"/>
    <property type="match status" value="1"/>
</dbReference>
<evidence type="ECO:0000256" key="7">
    <source>
        <dbReference type="ARBA" id="ARBA00023102"/>
    </source>
</evidence>
<dbReference type="Proteomes" id="UP000002043">
    <property type="component" value="Chromosome"/>
</dbReference>
<dbReference type="AlphaFoldDB" id="D3SLH5"/>
<dbReference type="HAMAP" id="MF_01014">
    <property type="entry name" value="HisA"/>
    <property type="match status" value="1"/>
</dbReference>
<dbReference type="InterPro" id="IPR023016">
    <property type="entry name" value="HisA/PriA"/>
</dbReference>
<evidence type="ECO:0000313" key="12">
    <source>
        <dbReference type="EMBL" id="ADC89605.1"/>
    </source>
</evidence>
<dbReference type="PANTHER" id="PTHR43090">
    <property type="entry name" value="1-(5-PHOSPHORIBOSYL)-5-[(5-PHOSPHORIBOSYLAMINO)METHYLIDENEAMINO] IMIDAZOLE-4-CARBOXAMIDE ISOMERASE"/>
    <property type="match status" value="1"/>
</dbReference>
<dbReference type="InterPro" id="IPR006062">
    <property type="entry name" value="His_biosynth"/>
</dbReference>
<dbReference type="InterPro" id="IPR044524">
    <property type="entry name" value="Isoase_HisA-like"/>
</dbReference>
<dbReference type="OrthoDB" id="9781903at2"/>
<comment type="catalytic activity">
    <reaction evidence="1 9 11">
        <text>1-(5-phospho-beta-D-ribosyl)-5-[(5-phospho-beta-D-ribosylamino)methylideneamino]imidazole-4-carboxamide = 5-[(5-phospho-1-deoxy-D-ribulos-1-ylimino)methylamino]-1-(5-phospho-beta-D-ribosyl)imidazole-4-carboxamide</text>
        <dbReference type="Rhea" id="RHEA:15469"/>
        <dbReference type="ChEBI" id="CHEBI:58435"/>
        <dbReference type="ChEBI" id="CHEBI:58525"/>
        <dbReference type="EC" id="5.3.1.16"/>
    </reaction>
</comment>
<protein>
    <recommendedName>
        <fullName evidence="9 11">1-(5-phosphoribosyl)-5-[(5-phosphoribosylamino)methylideneamino] imidazole-4-carboxamide isomerase</fullName>
        <ecNumber evidence="9 11">5.3.1.16</ecNumber>
    </recommendedName>
    <alternativeName>
        <fullName evidence="9">Phosphoribosylformimino-5-aminoimidazole carboxamide ribotide isomerase</fullName>
    </alternativeName>
</protein>
<reference evidence="13" key="1">
    <citation type="journal article" date="2010" name="Stand. Genomic Sci.">
        <title>Complete genome sequence of Thermocrinis albus type strain (HI 11/12T).</title>
        <authorList>
            <person name="Wirth R."/>
            <person name="Sikorski J."/>
            <person name="Brambilla E."/>
            <person name="Misra M."/>
            <person name="Lapidus A."/>
            <person name="Copeland A."/>
            <person name="Nolan M."/>
            <person name="Lucas S."/>
            <person name="Chen F."/>
            <person name="Tice H."/>
            <person name="Cheng J.F."/>
            <person name="Han C."/>
            <person name="Detter J.C."/>
            <person name="Tapia R."/>
            <person name="Bruce D."/>
            <person name="Goodwin L."/>
            <person name="Pitluck S."/>
            <person name="Pati A."/>
            <person name="Anderson I."/>
            <person name="Ivanova N."/>
            <person name="Mavromatis K."/>
            <person name="Mikhailova N."/>
            <person name="Chen A."/>
            <person name="Palaniappan K."/>
            <person name="Bilek Y."/>
            <person name="Hader T."/>
            <person name="Land M."/>
            <person name="Hauser L."/>
            <person name="Chang Y.J."/>
            <person name="Jeffries C.D."/>
            <person name="Tindall B.J."/>
            <person name="Rohde M."/>
            <person name="Goker M."/>
            <person name="Bristow J."/>
            <person name="Eisen J.A."/>
            <person name="Markowitz V."/>
            <person name="Hugenholtz P."/>
            <person name="Kyrpides N.C."/>
            <person name="Klenk H.P."/>
        </authorList>
    </citation>
    <scope>NUCLEOTIDE SEQUENCE [LARGE SCALE GENOMIC DNA]</scope>
    <source>
        <strain evidence="13">DSM 14484 / JCM 11386 / HI 11/12</strain>
    </source>
</reference>
<dbReference type="eggNOG" id="COG0106">
    <property type="taxonomic scope" value="Bacteria"/>
</dbReference>
<dbReference type="EC" id="5.3.1.16" evidence="9 11"/>
<dbReference type="Gene3D" id="3.20.20.70">
    <property type="entry name" value="Aldolase class I"/>
    <property type="match status" value="1"/>
</dbReference>
<accession>D3SLH5</accession>
<dbReference type="CDD" id="cd04732">
    <property type="entry name" value="HisA"/>
    <property type="match status" value="1"/>
</dbReference>
<dbReference type="GO" id="GO:0003949">
    <property type="term" value="F:1-(5-phosphoribosyl)-5-[(5-phosphoribosylamino)methylideneamino]imidazole-4-carboxamide isomerase activity"/>
    <property type="evidence" value="ECO:0007669"/>
    <property type="project" value="UniProtKB-UniRule"/>
</dbReference>
<comment type="pathway">
    <text evidence="3 9 11">Amino-acid biosynthesis; L-histidine biosynthesis; L-histidine from 5-phospho-alpha-D-ribose 1-diphosphate: step 4/9.</text>
</comment>
<sequence>MNWKDFVIPAVDLKEGKVVRLVRGLMESAKSYQVSPEDMASLFQSKGFGKIHVVDLDGAVTGKPVNLEAIKNIRMVFGGRIQVGGGIRDIERLKMLDDIGVDLFVVGTVAVYDRRTFEKMLELFPNRVILSVDSKGGRVTVGGWKEETSLTPHQMALQYDHLPIWGYLYTNVDRDGTLEGVDPQPYLSFKKWVKKPVLASGGVASIEDVIKLMGVVEGVVVGKAIYEGRIPL</sequence>
<evidence type="ECO:0000256" key="8">
    <source>
        <dbReference type="ARBA" id="ARBA00023235"/>
    </source>
</evidence>
<dbReference type="InterPro" id="IPR011060">
    <property type="entry name" value="RibuloseP-bd_barrel"/>
</dbReference>
<keyword evidence="13" id="KW-1185">Reference proteome</keyword>
<dbReference type="PANTHER" id="PTHR43090:SF2">
    <property type="entry name" value="1-(5-PHOSPHORIBOSYL)-5-[(5-PHOSPHORIBOSYLAMINO)METHYLIDENEAMINO] IMIDAZOLE-4-CARBOXAMIDE ISOMERASE"/>
    <property type="match status" value="1"/>
</dbReference>
<evidence type="ECO:0000256" key="10">
    <source>
        <dbReference type="RuleBase" id="RU003657"/>
    </source>
</evidence>
<evidence type="ECO:0000313" key="13">
    <source>
        <dbReference type="Proteomes" id="UP000002043"/>
    </source>
</evidence>
<evidence type="ECO:0000256" key="3">
    <source>
        <dbReference type="ARBA" id="ARBA00005133"/>
    </source>
</evidence>
<dbReference type="STRING" id="638303.Thal_0973"/>
<comment type="similarity">
    <text evidence="4 9 10">Belongs to the HisA/HisF family.</text>
</comment>
<proteinExistence type="inferred from homology"/>
<evidence type="ECO:0000256" key="11">
    <source>
        <dbReference type="RuleBase" id="RU003658"/>
    </source>
</evidence>
<dbReference type="EMBL" id="CP001931">
    <property type="protein sequence ID" value="ADC89605.1"/>
    <property type="molecule type" value="Genomic_DNA"/>
</dbReference>
<dbReference type="GO" id="GO:0000105">
    <property type="term" value="P:L-histidine biosynthetic process"/>
    <property type="evidence" value="ECO:0007669"/>
    <property type="project" value="UniProtKB-UniRule"/>
</dbReference>
<keyword evidence="6 9" id="KW-0028">Amino-acid biosynthesis</keyword>
<evidence type="ECO:0000256" key="5">
    <source>
        <dbReference type="ARBA" id="ARBA00022490"/>
    </source>
</evidence>
<dbReference type="HOGENOM" id="CLU_048577_1_1_0"/>
<keyword evidence="8 9" id="KW-0413">Isomerase</keyword>
<dbReference type="GO" id="GO:0005737">
    <property type="term" value="C:cytoplasm"/>
    <property type="evidence" value="ECO:0007669"/>
    <property type="project" value="UniProtKB-SubCell"/>
</dbReference>
<gene>
    <name evidence="9" type="primary">hisA</name>
    <name evidence="12" type="ordered locus">Thal_0973</name>
</gene>
<dbReference type="UniPathway" id="UPA00031">
    <property type="reaction ID" value="UER00009"/>
</dbReference>
<dbReference type="NCBIfam" id="TIGR00007">
    <property type="entry name" value="1-(5-phosphoribosyl)-5-[(5-phosphoribosylamino)methylideneamino]imidazole-4-carboxamide isomerase"/>
    <property type="match status" value="1"/>
</dbReference>
<keyword evidence="5 9" id="KW-0963">Cytoplasm</keyword>
<evidence type="ECO:0000256" key="6">
    <source>
        <dbReference type="ARBA" id="ARBA00022605"/>
    </source>
</evidence>
<dbReference type="GO" id="GO:0000162">
    <property type="term" value="P:L-tryptophan biosynthetic process"/>
    <property type="evidence" value="ECO:0007669"/>
    <property type="project" value="TreeGrafter"/>
</dbReference>
<evidence type="ECO:0000256" key="2">
    <source>
        <dbReference type="ARBA" id="ARBA00004496"/>
    </source>
</evidence>
<evidence type="ECO:0000256" key="9">
    <source>
        <dbReference type="HAMAP-Rule" id="MF_01014"/>
    </source>
</evidence>
<evidence type="ECO:0000256" key="4">
    <source>
        <dbReference type="ARBA" id="ARBA00009667"/>
    </source>
</evidence>
<dbReference type="InterPro" id="IPR013785">
    <property type="entry name" value="Aldolase_TIM"/>
</dbReference>
<dbReference type="FunFam" id="3.20.20.70:FF:000009">
    <property type="entry name" value="1-(5-phosphoribosyl)-5-[(5-phosphoribosylamino)methylideneamino] imidazole-4-carboxamide isomerase"/>
    <property type="match status" value="1"/>
</dbReference>
<comment type="subcellular location">
    <subcellularLocation>
        <location evidence="2 9 11">Cytoplasm</location>
    </subcellularLocation>
</comment>
<feature type="active site" description="Proton donor" evidence="9">
    <location>
        <position position="133"/>
    </location>
</feature>
<evidence type="ECO:0000256" key="1">
    <source>
        <dbReference type="ARBA" id="ARBA00000901"/>
    </source>
</evidence>